<evidence type="ECO:0000256" key="5">
    <source>
        <dbReference type="ARBA" id="ARBA00023242"/>
    </source>
</evidence>
<comment type="caution">
    <text evidence="9">The sequence shown here is derived from an EMBL/GenBank/DDBJ whole genome shotgun (WGS) entry which is preliminary data.</text>
</comment>
<feature type="compositionally biased region" description="Polar residues" evidence="7">
    <location>
        <begin position="136"/>
        <end position="147"/>
    </location>
</feature>
<dbReference type="GO" id="GO:0009788">
    <property type="term" value="P:negative regulation of abscisic acid-activated signaling pathway"/>
    <property type="evidence" value="ECO:0007669"/>
    <property type="project" value="InterPro"/>
</dbReference>
<evidence type="ECO:0000256" key="4">
    <source>
        <dbReference type="ARBA" id="ARBA00022833"/>
    </source>
</evidence>
<feature type="domain" description="C2H2-type" evidence="8">
    <location>
        <begin position="104"/>
        <end position="131"/>
    </location>
</feature>
<evidence type="ECO:0000313" key="10">
    <source>
        <dbReference type="Proteomes" id="UP000583929"/>
    </source>
</evidence>
<evidence type="ECO:0000313" key="9">
    <source>
        <dbReference type="EMBL" id="KAF4390349.1"/>
    </source>
</evidence>
<feature type="region of interest" description="Disordered" evidence="7">
    <location>
        <begin position="119"/>
        <end position="147"/>
    </location>
</feature>
<evidence type="ECO:0000256" key="1">
    <source>
        <dbReference type="ARBA" id="ARBA00004123"/>
    </source>
</evidence>
<dbReference type="PANTHER" id="PTHR47287">
    <property type="entry name" value="C2H2 AND C2HC ZINC FINGERS SUPERFAMILY PROTEIN"/>
    <property type="match status" value="1"/>
</dbReference>
<comment type="subcellular location">
    <subcellularLocation>
        <location evidence="1">Nucleus</location>
    </subcellularLocation>
</comment>
<dbReference type="InterPro" id="IPR036236">
    <property type="entry name" value="Znf_C2H2_sf"/>
</dbReference>
<proteinExistence type="predicted"/>
<gene>
    <name evidence="9" type="ORF">G4B88_024355</name>
</gene>
<keyword evidence="4" id="KW-0862">Zinc</keyword>
<organism evidence="9 10">
    <name type="scientific">Cannabis sativa</name>
    <name type="common">Hemp</name>
    <name type="synonym">Marijuana</name>
    <dbReference type="NCBI Taxonomy" id="3483"/>
    <lineage>
        <taxon>Eukaryota</taxon>
        <taxon>Viridiplantae</taxon>
        <taxon>Streptophyta</taxon>
        <taxon>Embryophyta</taxon>
        <taxon>Tracheophyta</taxon>
        <taxon>Spermatophyta</taxon>
        <taxon>Magnoliopsida</taxon>
        <taxon>eudicotyledons</taxon>
        <taxon>Gunneridae</taxon>
        <taxon>Pentapetalae</taxon>
        <taxon>rosids</taxon>
        <taxon>fabids</taxon>
        <taxon>Rosales</taxon>
        <taxon>Cannabaceae</taxon>
        <taxon>Cannabis</taxon>
    </lineage>
</organism>
<dbReference type="PANTHER" id="PTHR47287:SF15">
    <property type="entry name" value="ZINC FINGER PROTEIN 3-LIKE"/>
    <property type="match status" value="1"/>
</dbReference>
<dbReference type="InterPro" id="IPR013087">
    <property type="entry name" value="Znf_C2H2_type"/>
</dbReference>
<dbReference type="GO" id="GO:0005634">
    <property type="term" value="C:nucleus"/>
    <property type="evidence" value="ECO:0007669"/>
    <property type="project" value="UniProtKB-SubCell"/>
</dbReference>
<dbReference type="GO" id="GO:0008270">
    <property type="term" value="F:zinc ion binding"/>
    <property type="evidence" value="ECO:0007669"/>
    <property type="project" value="UniProtKB-KW"/>
</dbReference>
<accession>A0A7J6H7C7</accession>
<reference evidence="9 10" key="1">
    <citation type="journal article" date="2020" name="bioRxiv">
        <title>Sequence and annotation of 42 cannabis genomes reveals extensive copy number variation in cannabinoid synthesis and pathogen resistance genes.</title>
        <authorList>
            <person name="Mckernan K.J."/>
            <person name="Helbert Y."/>
            <person name="Kane L.T."/>
            <person name="Ebling H."/>
            <person name="Zhang L."/>
            <person name="Liu B."/>
            <person name="Eaton Z."/>
            <person name="Mclaughlin S."/>
            <person name="Kingan S."/>
            <person name="Baybayan P."/>
            <person name="Concepcion G."/>
            <person name="Jordan M."/>
            <person name="Riva A."/>
            <person name="Barbazuk W."/>
            <person name="Harkins T."/>
        </authorList>
    </citation>
    <scope>NUCLEOTIDE SEQUENCE [LARGE SCALE GENOMIC DNA]</scope>
    <source>
        <strain evidence="10">cv. Jamaican Lion 4</strain>
        <tissue evidence="9">Leaf</tissue>
    </source>
</reference>
<dbReference type="SUPFAM" id="SSF57667">
    <property type="entry name" value="beta-beta-alpha zinc fingers"/>
    <property type="match status" value="1"/>
</dbReference>
<evidence type="ECO:0000256" key="7">
    <source>
        <dbReference type="SAM" id="MobiDB-lite"/>
    </source>
</evidence>
<dbReference type="InterPro" id="IPR044246">
    <property type="entry name" value="ZFP3-like"/>
</dbReference>
<evidence type="ECO:0000256" key="6">
    <source>
        <dbReference type="PROSITE-ProRule" id="PRU00042"/>
    </source>
</evidence>
<dbReference type="AlphaFoldDB" id="A0A7J6H7C7"/>
<dbReference type="PROSITE" id="PS00028">
    <property type="entry name" value="ZINC_FINGER_C2H2_1"/>
    <property type="match status" value="1"/>
</dbReference>
<dbReference type="Gene3D" id="3.30.160.60">
    <property type="entry name" value="Classic Zinc Finger"/>
    <property type="match status" value="1"/>
</dbReference>
<protein>
    <recommendedName>
        <fullName evidence="8">C2H2-type domain-containing protein</fullName>
    </recommendedName>
</protein>
<keyword evidence="2" id="KW-0479">Metal-binding</keyword>
<keyword evidence="10" id="KW-1185">Reference proteome</keyword>
<dbReference type="PROSITE" id="PS50157">
    <property type="entry name" value="ZINC_FINGER_C2H2_2"/>
    <property type="match status" value="1"/>
</dbReference>
<evidence type="ECO:0000259" key="8">
    <source>
        <dbReference type="PROSITE" id="PS50157"/>
    </source>
</evidence>
<evidence type="ECO:0000256" key="2">
    <source>
        <dbReference type="ARBA" id="ARBA00022723"/>
    </source>
</evidence>
<sequence>MSYNNRTSPAVMDIEAATTTTIYSRSSNNDHQAISSCQNTTKLELFDHHDHKFSLDLNLTSTNNDDDDYDQELNLIDSLAVAGGGAAGVAEERVVVGDQPGRVFSCNYCQRKFYSSQALGGHQNAHKRERTLAKKSGQQQRNPLDAE</sequence>
<keyword evidence="5" id="KW-0539">Nucleus</keyword>
<dbReference type="Proteomes" id="UP000583929">
    <property type="component" value="Unassembled WGS sequence"/>
</dbReference>
<keyword evidence="3 6" id="KW-0863">Zinc-finger</keyword>
<name>A0A7J6H7C7_CANSA</name>
<evidence type="ECO:0000256" key="3">
    <source>
        <dbReference type="ARBA" id="ARBA00022771"/>
    </source>
</evidence>
<dbReference type="EMBL" id="JAATIQ010000063">
    <property type="protein sequence ID" value="KAF4390349.1"/>
    <property type="molecule type" value="Genomic_DNA"/>
</dbReference>